<evidence type="ECO:0000256" key="3">
    <source>
        <dbReference type="ARBA" id="ARBA00022692"/>
    </source>
</evidence>
<dbReference type="InterPro" id="IPR036938">
    <property type="entry name" value="PAP2/HPO_sf"/>
</dbReference>
<feature type="region of interest" description="Disordered" evidence="6">
    <location>
        <begin position="283"/>
        <end position="331"/>
    </location>
</feature>
<evidence type="ECO:0000256" key="1">
    <source>
        <dbReference type="ARBA" id="ARBA00004141"/>
    </source>
</evidence>
<protein>
    <recommendedName>
        <fullName evidence="8">Phosphatidic acid phosphatase type 2/haloperoxidase domain-containing protein</fullName>
    </recommendedName>
</protein>
<dbReference type="CDD" id="cd03390">
    <property type="entry name" value="PAP2_containing_1_like"/>
    <property type="match status" value="1"/>
</dbReference>
<sequence length="331" mass="36882">MSGLVSSVRNTLLPGHRHPVPDTPTSPVHHAWTLSRTLRSYLPDWFLVVSLWILLSFLERIGGHKRHFSLLDISIQHPLVQPETVGYKLLLFIAFGIPVIFVLLISLGIYRSKWDAHNAVLGVTTSFTITGVVTQVIKMGVGRPRPHTIAVCQPPPGTTDPPMYGLSDYTICTQTNKHLLDDAFKSFPSGHSSLSFAGMGFLAWYISGKLHVGDRRGYRTRAWLAMSPLLASAMVAVSRTADNRHHWQDVTVGSLLGLGISYVAYRAYYPALSHPSSHLPLAPRDLLPSEMGDGDEEDQQDRIGREFRDEDGDGMDDRVVPRPSEEQVWRD</sequence>
<dbReference type="SUPFAM" id="SSF48317">
    <property type="entry name" value="Acid phosphatase/Vanadium-dependent haloperoxidase"/>
    <property type="match status" value="1"/>
</dbReference>
<dbReference type="PANTHER" id="PTHR10165">
    <property type="entry name" value="LIPID PHOSPHATE PHOSPHATASE"/>
    <property type="match status" value="1"/>
</dbReference>
<evidence type="ECO:0000256" key="6">
    <source>
        <dbReference type="SAM" id="MobiDB-lite"/>
    </source>
</evidence>
<evidence type="ECO:0000259" key="8">
    <source>
        <dbReference type="SMART" id="SM00014"/>
    </source>
</evidence>
<gene>
    <name evidence="9" type="ORF">FFLO_03934</name>
</gene>
<dbReference type="EMBL" id="JABELV010000077">
    <property type="protein sequence ID" value="KAG7531995.1"/>
    <property type="molecule type" value="Genomic_DNA"/>
</dbReference>
<feature type="compositionally biased region" description="Polar residues" evidence="6">
    <location>
        <begin position="1"/>
        <end position="10"/>
    </location>
</feature>
<comment type="similarity">
    <text evidence="2">Belongs to the PA-phosphatase related phosphoesterase family.</text>
</comment>
<dbReference type="Pfam" id="PF01569">
    <property type="entry name" value="PAP2"/>
    <property type="match status" value="1"/>
</dbReference>
<evidence type="ECO:0000256" key="5">
    <source>
        <dbReference type="ARBA" id="ARBA00023136"/>
    </source>
</evidence>
<feature type="transmembrane region" description="Helical" evidence="7">
    <location>
        <begin position="89"/>
        <end position="110"/>
    </location>
</feature>
<dbReference type="GO" id="GO:0046839">
    <property type="term" value="P:phospholipid dephosphorylation"/>
    <property type="evidence" value="ECO:0007669"/>
    <property type="project" value="TreeGrafter"/>
</dbReference>
<accession>A0A8K0NMS5</accession>
<feature type="transmembrane region" description="Helical" evidence="7">
    <location>
        <begin position="41"/>
        <end position="58"/>
    </location>
</feature>
<name>A0A8K0NMS5_9TREE</name>
<evidence type="ECO:0000256" key="4">
    <source>
        <dbReference type="ARBA" id="ARBA00022989"/>
    </source>
</evidence>
<dbReference type="AlphaFoldDB" id="A0A8K0NMS5"/>
<dbReference type="Proteomes" id="UP000812966">
    <property type="component" value="Unassembled WGS sequence"/>
</dbReference>
<dbReference type="SMART" id="SM00014">
    <property type="entry name" value="acidPPc"/>
    <property type="match status" value="1"/>
</dbReference>
<keyword evidence="3 7" id="KW-0812">Transmembrane</keyword>
<dbReference type="GO" id="GO:0008195">
    <property type="term" value="F:phosphatidate phosphatase activity"/>
    <property type="evidence" value="ECO:0007669"/>
    <property type="project" value="TreeGrafter"/>
</dbReference>
<evidence type="ECO:0000313" key="9">
    <source>
        <dbReference type="EMBL" id="KAG7531995.1"/>
    </source>
</evidence>
<evidence type="ECO:0000313" key="10">
    <source>
        <dbReference type="Proteomes" id="UP000812966"/>
    </source>
</evidence>
<dbReference type="InterPro" id="IPR000326">
    <property type="entry name" value="PAP2/HPO"/>
</dbReference>
<dbReference type="InterPro" id="IPR043216">
    <property type="entry name" value="PAP-like"/>
</dbReference>
<dbReference type="GO" id="GO:0006644">
    <property type="term" value="P:phospholipid metabolic process"/>
    <property type="evidence" value="ECO:0007669"/>
    <property type="project" value="InterPro"/>
</dbReference>
<feature type="domain" description="Phosphatidic acid phosphatase type 2/haloperoxidase" evidence="8">
    <location>
        <begin position="118"/>
        <end position="265"/>
    </location>
</feature>
<feature type="compositionally biased region" description="Basic and acidic residues" evidence="6">
    <location>
        <begin position="315"/>
        <end position="331"/>
    </location>
</feature>
<proteinExistence type="inferred from homology"/>
<dbReference type="GO" id="GO:0016020">
    <property type="term" value="C:membrane"/>
    <property type="evidence" value="ECO:0007669"/>
    <property type="project" value="UniProtKB-SubCell"/>
</dbReference>
<reference evidence="9" key="1">
    <citation type="submission" date="2020-04" db="EMBL/GenBank/DDBJ databases">
        <title>Analysis of mating type loci in Filobasidium floriforme.</title>
        <authorList>
            <person name="Nowrousian M."/>
        </authorList>
    </citation>
    <scope>NUCLEOTIDE SEQUENCE</scope>
    <source>
        <strain evidence="9">CBS 6242</strain>
    </source>
</reference>
<comment type="caution">
    <text evidence="9">The sequence shown here is derived from an EMBL/GenBank/DDBJ whole genome shotgun (WGS) entry which is preliminary data.</text>
</comment>
<evidence type="ECO:0000256" key="7">
    <source>
        <dbReference type="SAM" id="Phobius"/>
    </source>
</evidence>
<keyword evidence="4 7" id="KW-1133">Transmembrane helix</keyword>
<keyword evidence="10" id="KW-1185">Reference proteome</keyword>
<dbReference type="PANTHER" id="PTHR10165:SF35">
    <property type="entry name" value="RE23632P"/>
    <property type="match status" value="1"/>
</dbReference>
<keyword evidence="5 7" id="KW-0472">Membrane</keyword>
<organism evidence="9 10">
    <name type="scientific">Filobasidium floriforme</name>
    <dbReference type="NCBI Taxonomy" id="5210"/>
    <lineage>
        <taxon>Eukaryota</taxon>
        <taxon>Fungi</taxon>
        <taxon>Dikarya</taxon>
        <taxon>Basidiomycota</taxon>
        <taxon>Agaricomycotina</taxon>
        <taxon>Tremellomycetes</taxon>
        <taxon>Filobasidiales</taxon>
        <taxon>Filobasidiaceae</taxon>
        <taxon>Filobasidium</taxon>
    </lineage>
</organism>
<evidence type="ECO:0000256" key="2">
    <source>
        <dbReference type="ARBA" id="ARBA00008816"/>
    </source>
</evidence>
<feature type="transmembrane region" description="Helical" evidence="7">
    <location>
        <begin position="116"/>
        <end position="137"/>
    </location>
</feature>
<dbReference type="Gene3D" id="1.20.144.10">
    <property type="entry name" value="Phosphatidic acid phosphatase type 2/haloperoxidase"/>
    <property type="match status" value="1"/>
</dbReference>
<feature type="region of interest" description="Disordered" evidence="6">
    <location>
        <begin position="1"/>
        <end position="26"/>
    </location>
</feature>
<comment type="subcellular location">
    <subcellularLocation>
        <location evidence="1">Membrane</location>
        <topology evidence="1">Multi-pass membrane protein</topology>
    </subcellularLocation>
</comment>